<proteinExistence type="predicted"/>
<gene>
    <name evidence="1" type="ORF">M9H77_33330</name>
</gene>
<keyword evidence="2" id="KW-1185">Reference proteome</keyword>
<sequence length="381" mass="43959">MPTSNINEQKPLIFDASFLQNQSNIPQEFIWPDEEKPCIEPPPLLHVPYIDLKGFFSGDPILVSNTIELVKQACLKHGFFLVINHGIDSQLVKFAHQSMDFFFEKPLFEKLRAKRKVDDHCGYASSFTNRFSSKLPWKETLSFRYCDDVHTSNIVESYFLNVMGEDFRQFGRVYQEYCEAVSNLSLKVMEVLGSSLGVGPKYFREFFEGNESIMRLNYYPSCQKPHLTLGTGPHCDPTSLTVLHQDHVGGLEVFVDGKWHSIPPDPLAFVVNIGDTFMALSNGIYKSCLHRAIVNCTSPRKSLAFFLCPKRDKIVKPPKELVSFDNPRMYPDFAWPTFLEFTQRHYRADMKTLDAFVDWLRRRRCKEDSHDQEIATSLLNN</sequence>
<dbReference type="Proteomes" id="UP001060085">
    <property type="component" value="Linkage Group LG08"/>
</dbReference>
<organism evidence="1 2">
    <name type="scientific">Catharanthus roseus</name>
    <name type="common">Madagascar periwinkle</name>
    <name type="synonym">Vinca rosea</name>
    <dbReference type="NCBI Taxonomy" id="4058"/>
    <lineage>
        <taxon>Eukaryota</taxon>
        <taxon>Viridiplantae</taxon>
        <taxon>Streptophyta</taxon>
        <taxon>Embryophyta</taxon>
        <taxon>Tracheophyta</taxon>
        <taxon>Spermatophyta</taxon>
        <taxon>Magnoliopsida</taxon>
        <taxon>eudicotyledons</taxon>
        <taxon>Gunneridae</taxon>
        <taxon>Pentapetalae</taxon>
        <taxon>asterids</taxon>
        <taxon>lamiids</taxon>
        <taxon>Gentianales</taxon>
        <taxon>Apocynaceae</taxon>
        <taxon>Rauvolfioideae</taxon>
        <taxon>Vinceae</taxon>
        <taxon>Catharanthinae</taxon>
        <taxon>Catharanthus</taxon>
    </lineage>
</organism>
<reference evidence="2" key="1">
    <citation type="journal article" date="2023" name="Nat. Plants">
        <title>Single-cell RNA sequencing provides a high-resolution roadmap for understanding the multicellular compartmentation of specialized metabolism.</title>
        <authorList>
            <person name="Sun S."/>
            <person name="Shen X."/>
            <person name="Li Y."/>
            <person name="Li Y."/>
            <person name="Wang S."/>
            <person name="Li R."/>
            <person name="Zhang H."/>
            <person name="Shen G."/>
            <person name="Guo B."/>
            <person name="Wei J."/>
            <person name="Xu J."/>
            <person name="St-Pierre B."/>
            <person name="Chen S."/>
            <person name="Sun C."/>
        </authorList>
    </citation>
    <scope>NUCLEOTIDE SEQUENCE [LARGE SCALE GENOMIC DNA]</scope>
</reference>
<evidence type="ECO:0000313" key="1">
    <source>
        <dbReference type="EMBL" id="KAI5647325.1"/>
    </source>
</evidence>
<protein>
    <submittedName>
        <fullName evidence="1">Uncharacterized protein</fullName>
    </submittedName>
</protein>
<accession>A0ACB9ZIZ4</accession>
<name>A0ACB9ZIZ4_CATRO</name>
<comment type="caution">
    <text evidence="1">The sequence shown here is derived from an EMBL/GenBank/DDBJ whole genome shotgun (WGS) entry which is preliminary data.</text>
</comment>
<dbReference type="EMBL" id="CM044708">
    <property type="protein sequence ID" value="KAI5647325.1"/>
    <property type="molecule type" value="Genomic_DNA"/>
</dbReference>
<evidence type="ECO:0000313" key="2">
    <source>
        <dbReference type="Proteomes" id="UP001060085"/>
    </source>
</evidence>